<organism evidence="4 5">
    <name type="scientific">Heterocephalus glaber</name>
    <name type="common">Naked mole rat</name>
    <dbReference type="NCBI Taxonomy" id="10181"/>
    <lineage>
        <taxon>Eukaryota</taxon>
        <taxon>Metazoa</taxon>
        <taxon>Chordata</taxon>
        <taxon>Craniata</taxon>
        <taxon>Vertebrata</taxon>
        <taxon>Euteleostomi</taxon>
        <taxon>Mammalia</taxon>
        <taxon>Eutheria</taxon>
        <taxon>Euarchontoglires</taxon>
        <taxon>Glires</taxon>
        <taxon>Rodentia</taxon>
        <taxon>Hystricomorpha</taxon>
        <taxon>Bathyergidae</taxon>
        <taxon>Heterocephalus</taxon>
    </lineage>
</organism>
<name>G5BLE1_HETGA</name>
<sequence length="352" mass="38699">MKVRPALPTQPPLRVPGPSSSGARGRRPGPGGGGRAEPGPAAARVVTSLSVAERTARVLLIEANLCPEPSGIRVPVHSLKPLDCEEQGKLVRRASSAYGHSSVTWCLSLVAHYREGLARGSFRGSFLEYYAADASHPIRTAVHGGAPDLHLRFPKVNYADLEDSEDEREGQGQDHAAPGRQGLHQRLLPDRRRAARDTANQKLVDFIVKTNGADAHLRDIVQGRKPSRWLTAFLQADRYLLCVETYLEDEDQLYTVATHLERVYEQTERPMLPLLGVDKVRLVLEVLLPEAMICSIAALEGLDYHGAEEEYLRGPPVHCREKALFDRRVLKERRKRATAARAPGSAPPGPAP</sequence>
<accession>G5BLE1</accession>
<evidence type="ECO:0000256" key="1">
    <source>
        <dbReference type="SAM" id="MobiDB-lite"/>
    </source>
</evidence>
<dbReference type="Gene3D" id="2.30.30.140">
    <property type="match status" value="1"/>
</dbReference>
<evidence type="ECO:0000313" key="5">
    <source>
        <dbReference type="Proteomes" id="UP000006813"/>
    </source>
</evidence>
<reference evidence="4 5" key="1">
    <citation type="journal article" date="2011" name="Nature">
        <title>Genome sequencing reveals insights into physiology and longevity of the naked mole rat.</title>
        <authorList>
            <person name="Kim E.B."/>
            <person name="Fang X."/>
            <person name="Fushan A.A."/>
            <person name="Huang Z."/>
            <person name="Lobanov A.V."/>
            <person name="Han L."/>
            <person name="Marino S.M."/>
            <person name="Sun X."/>
            <person name="Turanov A.A."/>
            <person name="Yang P."/>
            <person name="Yim S.H."/>
            <person name="Zhao X."/>
            <person name="Kasaikina M.V."/>
            <person name="Stoletzki N."/>
            <person name="Peng C."/>
            <person name="Polak P."/>
            <person name="Xiong Z."/>
            <person name="Kiezun A."/>
            <person name="Zhu Y."/>
            <person name="Chen Y."/>
            <person name="Kryukov G.V."/>
            <person name="Zhang Q."/>
            <person name="Peshkin L."/>
            <person name="Yang L."/>
            <person name="Bronson R.T."/>
            <person name="Buffenstein R."/>
            <person name="Wang B."/>
            <person name="Han C."/>
            <person name="Li Q."/>
            <person name="Chen L."/>
            <person name="Zhao W."/>
            <person name="Sunyaev S.R."/>
            <person name="Park T.J."/>
            <person name="Zhang G."/>
            <person name="Wang J."/>
            <person name="Gladyshev V.N."/>
        </authorList>
    </citation>
    <scope>NUCLEOTIDE SEQUENCE [LARGE SCALE GENOMIC DNA]</scope>
</reference>
<dbReference type="EMBL" id="JH170881">
    <property type="protein sequence ID" value="EHB10102.1"/>
    <property type="molecule type" value="Genomic_DNA"/>
</dbReference>
<evidence type="ECO:0000313" key="4">
    <source>
        <dbReference type="EMBL" id="EHB10102.1"/>
    </source>
</evidence>
<dbReference type="PANTHER" id="PTHR31333">
    <property type="entry name" value="PWWP DOMAIN-CONTAINING DNA REPAIR FACTOR 3 FAMILY MEMBER"/>
    <property type="match status" value="1"/>
</dbReference>
<dbReference type="PANTHER" id="PTHR31333:SF2">
    <property type="entry name" value="PWWP DOMAIN-CONTAINING DNA REPAIR FACTOR 4"/>
    <property type="match status" value="1"/>
</dbReference>
<feature type="region of interest" description="Disordered" evidence="1">
    <location>
        <begin position="333"/>
        <end position="352"/>
    </location>
</feature>
<dbReference type="STRING" id="10181.G5BLE1"/>
<dbReference type="AlphaFoldDB" id="G5BLE1"/>
<dbReference type="InterPro" id="IPR035504">
    <property type="entry name" value="MUM1-like_PWWP"/>
</dbReference>
<dbReference type="Pfam" id="PF20886">
    <property type="entry name" value="PWP3A-B_C"/>
    <property type="match status" value="1"/>
</dbReference>
<proteinExistence type="predicted"/>
<gene>
    <name evidence="4" type="ORF">GW7_06255</name>
</gene>
<dbReference type="InParanoid" id="G5BLE1"/>
<dbReference type="InterPro" id="IPR040263">
    <property type="entry name" value="PWP3A_3B_4"/>
</dbReference>
<dbReference type="InterPro" id="IPR048795">
    <property type="entry name" value="PWP3A_3B_4_C"/>
</dbReference>
<feature type="region of interest" description="Disordered" evidence="1">
    <location>
        <begin position="1"/>
        <end position="41"/>
    </location>
</feature>
<feature type="domain" description="PWWP" evidence="3">
    <location>
        <begin position="189"/>
        <end position="328"/>
    </location>
</feature>
<evidence type="ECO:0000259" key="2">
    <source>
        <dbReference type="Pfam" id="PF20884"/>
    </source>
</evidence>
<feature type="domain" description="MUM1-like PWWP" evidence="2">
    <location>
        <begin position="45"/>
        <end position="106"/>
    </location>
</feature>
<feature type="region of interest" description="Disordered" evidence="1">
    <location>
        <begin position="162"/>
        <end position="187"/>
    </location>
</feature>
<dbReference type="Pfam" id="PF20884">
    <property type="entry name" value="MUM1-like_PWWP"/>
    <property type="match status" value="1"/>
</dbReference>
<protein>
    <submittedName>
        <fullName evidence="4">Mutated melanoma-associated antigen 1-like protein 1</fullName>
    </submittedName>
</protein>
<evidence type="ECO:0000259" key="3">
    <source>
        <dbReference type="Pfam" id="PF20886"/>
    </source>
</evidence>
<dbReference type="Gene3D" id="6.10.300.20">
    <property type="match status" value="1"/>
</dbReference>
<dbReference type="Proteomes" id="UP000006813">
    <property type="component" value="Unassembled WGS sequence"/>
</dbReference>